<dbReference type="SUPFAM" id="SSF102712">
    <property type="entry name" value="JAB1/MPN domain"/>
    <property type="match status" value="1"/>
</dbReference>
<organism evidence="10 11">
    <name type="scientific">Orbilia oligospora</name>
    <name type="common">Nematode-trapping fungus</name>
    <name type="synonym">Arthrobotrys oligospora</name>
    <dbReference type="NCBI Taxonomy" id="2813651"/>
    <lineage>
        <taxon>Eukaryota</taxon>
        <taxon>Fungi</taxon>
        <taxon>Dikarya</taxon>
        <taxon>Ascomycota</taxon>
        <taxon>Pezizomycotina</taxon>
        <taxon>Orbiliomycetes</taxon>
        <taxon>Orbiliales</taxon>
        <taxon>Orbiliaceae</taxon>
        <taxon>Orbilia</taxon>
    </lineage>
</organism>
<evidence type="ECO:0000313" key="10">
    <source>
        <dbReference type="EMBL" id="KAF3145700.1"/>
    </source>
</evidence>
<dbReference type="InterPro" id="IPR002347">
    <property type="entry name" value="SDR_fam"/>
</dbReference>
<dbReference type="GO" id="GO:0008237">
    <property type="term" value="F:metallopeptidase activity"/>
    <property type="evidence" value="ECO:0007669"/>
    <property type="project" value="UniProtKB-KW"/>
</dbReference>
<accession>A0A7C8JWZ0</accession>
<dbReference type="Gene3D" id="3.40.140.10">
    <property type="entry name" value="Cytidine Deaminase, domain 2"/>
    <property type="match status" value="1"/>
</dbReference>
<dbReference type="PROSITE" id="PS50249">
    <property type="entry name" value="MPN"/>
    <property type="match status" value="1"/>
</dbReference>
<dbReference type="CDD" id="cd05233">
    <property type="entry name" value="SDR_c"/>
    <property type="match status" value="1"/>
</dbReference>
<dbReference type="Pfam" id="PF00106">
    <property type="entry name" value="adh_short"/>
    <property type="match status" value="1"/>
</dbReference>
<feature type="domain" description="MPN" evidence="9">
    <location>
        <begin position="268"/>
        <end position="403"/>
    </location>
</feature>
<evidence type="ECO:0000256" key="8">
    <source>
        <dbReference type="ARBA" id="ARBA00023049"/>
    </source>
</evidence>
<dbReference type="Gene3D" id="3.40.50.720">
    <property type="entry name" value="NAD(P)-binding Rossmann-like Domain"/>
    <property type="match status" value="1"/>
</dbReference>
<gene>
    <name evidence="10" type="primary">RPN11</name>
    <name evidence="10" type="ORF">TWF703_006842</name>
</gene>
<evidence type="ECO:0000256" key="4">
    <source>
        <dbReference type="ARBA" id="ARBA00022801"/>
    </source>
</evidence>
<keyword evidence="6" id="KW-0521">NADP</keyword>
<dbReference type="CDD" id="cd08069">
    <property type="entry name" value="MPN_RPN11_CSN5"/>
    <property type="match status" value="1"/>
</dbReference>
<dbReference type="InterPro" id="IPR056263">
    <property type="entry name" value="RPN11_C"/>
</dbReference>
<dbReference type="GO" id="GO:0006508">
    <property type="term" value="P:proteolysis"/>
    <property type="evidence" value="ECO:0007669"/>
    <property type="project" value="UniProtKB-KW"/>
</dbReference>
<dbReference type="PANTHER" id="PTHR10410">
    <property type="entry name" value="EUKARYOTIC TRANSLATION INITIATION FACTOR 3 -RELATED"/>
    <property type="match status" value="1"/>
</dbReference>
<keyword evidence="5" id="KW-0862">Zinc</keyword>
<dbReference type="Pfam" id="PF23594">
    <property type="entry name" value="RPN11_C"/>
    <property type="match status" value="1"/>
</dbReference>
<dbReference type="InterPro" id="IPR050242">
    <property type="entry name" value="JAMM_MPN+_peptidase_M67A"/>
</dbReference>
<dbReference type="InterPro" id="IPR036291">
    <property type="entry name" value="NAD(P)-bd_dom_sf"/>
</dbReference>
<dbReference type="PROSITE" id="PS00061">
    <property type="entry name" value="ADH_SHORT"/>
    <property type="match status" value="1"/>
</dbReference>
<comment type="similarity">
    <text evidence="1">Belongs to the peptidase M67A family.</text>
</comment>
<keyword evidence="8" id="KW-0482">Metalloprotease</keyword>
<evidence type="ECO:0000256" key="3">
    <source>
        <dbReference type="ARBA" id="ARBA00022723"/>
    </source>
</evidence>
<proteinExistence type="inferred from homology"/>
<dbReference type="EMBL" id="WIQZ01000004">
    <property type="protein sequence ID" value="KAF3145700.1"/>
    <property type="molecule type" value="Genomic_DNA"/>
</dbReference>
<dbReference type="PRINTS" id="PR00081">
    <property type="entry name" value="GDHRDH"/>
</dbReference>
<evidence type="ECO:0000259" key="9">
    <source>
        <dbReference type="PROSITE" id="PS50249"/>
    </source>
</evidence>
<dbReference type="PRINTS" id="PR00080">
    <property type="entry name" value="SDRFAMILY"/>
</dbReference>
<evidence type="ECO:0000256" key="2">
    <source>
        <dbReference type="ARBA" id="ARBA00022670"/>
    </source>
</evidence>
<protein>
    <submittedName>
        <fullName evidence="10">Multicatalytic endopeptidase</fullName>
    </submittedName>
</protein>
<reference evidence="10 11" key="1">
    <citation type="submission" date="2019-06" db="EMBL/GenBank/DDBJ databases">
        <authorList>
            <person name="Palmer J.M."/>
        </authorList>
    </citation>
    <scope>NUCLEOTIDE SEQUENCE [LARGE SCALE GENOMIC DNA]</scope>
    <source>
        <strain evidence="10 11">TWF703</strain>
    </source>
</reference>
<evidence type="ECO:0000256" key="7">
    <source>
        <dbReference type="ARBA" id="ARBA00022942"/>
    </source>
</evidence>
<dbReference type="GO" id="GO:0000502">
    <property type="term" value="C:proteasome complex"/>
    <property type="evidence" value="ECO:0007669"/>
    <property type="project" value="UniProtKB-KW"/>
</dbReference>
<evidence type="ECO:0000256" key="6">
    <source>
        <dbReference type="ARBA" id="ARBA00022857"/>
    </source>
</evidence>
<dbReference type="AlphaFoldDB" id="A0A7C8JWZ0"/>
<dbReference type="InterPro" id="IPR020904">
    <property type="entry name" value="Sc_DH/Rdtase_CS"/>
</dbReference>
<dbReference type="InterPro" id="IPR000555">
    <property type="entry name" value="JAMM/MPN+_dom"/>
</dbReference>
<name>A0A7C8JWZ0_ORBOL</name>
<dbReference type="GO" id="GO:0046872">
    <property type="term" value="F:metal ion binding"/>
    <property type="evidence" value="ECO:0007669"/>
    <property type="project" value="UniProtKB-KW"/>
</dbReference>
<dbReference type="Pfam" id="PF01398">
    <property type="entry name" value="JAB"/>
    <property type="match status" value="1"/>
</dbReference>
<dbReference type="Proteomes" id="UP000480548">
    <property type="component" value="Unassembled WGS sequence"/>
</dbReference>
<keyword evidence="2" id="KW-0645">Protease</keyword>
<dbReference type="SUPFAM" id="SSF51735">
    <property type="entry name" value="NAD(P)-binding Rossmann-fold domains"/>
    <property type="match status" value="1"/>
</dbReference>
<dbReference type="SMART" id="SM00232">
    <property type="entry name" value="JAB_MPN"/>
    <property type="match status" value="1"/>
</dbReference>
<keyword evidence="7" id="KW-0647">Proteasome</keyword>
<dbReference type="GO" id="GO:0034515">
    <property type="term" value="C:proteasome storage granule"/>
    <property type="evidence" value="ECO:0007669"/>
    <property type="project" value="UniProtKB-ARBA"/>
</dbReference>
<dbReference type="FunFam" id="3.40.140.10:FF:000001">
    <property type="entry name" value="26S proteasome non-ATPase regulatory subunit"/>
    <property type="match status" value="1"/>
</dbReference>
<keyword evidence="4" id="KW-0378">Hydrolase</keyword>
<evidence type="ECO:0000256" key="5">
    <source>
        <dbReference type="ARBA" id="ARBA00022833"/>
    </source>
</evidence>
<sequence>MASESIPLSLEGKVAIVTGGSRGLGADMALTLAKAGAKVVIIYASHSSTNAANNIIKEISSLPHNLNSSTPSSIAIQADLRDPTCFPDIIQKSLILSPSNHINIIVNNAAVQIGLPVSEITENDFTDTYTLNILAPMLLLKASLPYLPSNSRIINISSVAGRSGFSGLSLYCSSKAALEGLTRSWAAELGTNGTTVNAIACGPIQTDMLDSIPERIKGRQKEDTPVEQRFGTKDEVSDVVVWLAGEGSRWVSGQTINDAPAIDNSETVYISSLALLKMLRHGRAGVPMEVMGLMLGEFVDDYTVRVVDVFAMPQSGTGVSVEAVDPVFQTKMMDMLRQTGRHETVVGWYHSHPGFGCWLSSVDINTQQSFEQLTPRAVAVVIDPIQSVKGKVVIDAFRLINPQSLMMGQEPRQSTSNLGYLQKPSVQALVHGLNRHYYSIAINYRKTPLEENMLMNLHKNVWTAALEMPDFKKADEENVVRMEKMVGLAEQYTKRVEEEGGLSAQELKTRYVGKLDPKKHLEDVGKRGIEENIVTALVGMVDRQAGMSCASAVNGIKEEGDLMEE</sequence>
<evidence type="ECO:0000313" key="11">
    <source>
        <dbReference type="Proteomes" id="UP000480548"/>
    </source>
</evidence>
<comment type="caution">
    <text evidence="10">The sequence shown here is derived from an EMBL/GenBank/DDBJ whole genome shotgun (WGS) entry which is preliminary data.</text>
</comment>
<dbReference type="InterPro" id="IPR037518">
    <property type="entry name" value="MPN"/>
</dbReference>
<evidence type="ECO:0000256" key="1">
    <source>
        <dbReference type="ARBA" id="ARBA00008568"/>
    </source>
</evidence>
<keyword evidence="3" id="KW-0479">Metal-binding</keyword>